<dbReference type="RefSeq" id="WP_286306033.1">
    <property type="nucleotide sequence ID" value="NZ_AP027741.1"/>
</dbReference>
<evidence type="ECO:0000313" key="2">
    <source>
        <dbReference type="EMBL" id="GAA0232422.1"/>
    </source>
</evidence>
<dbReference type="EMBL" id="BAAADG010000018">
    <property type="protein sequence ID" value="GAA0232422.1"/>
    <property type="molecule type" value="Genomic_DNA"/>
</dbReference>
<protein>
    <recommendedName>
        <fullName evidence="1">HNH nuclease domain-containing protein</fullName>
    </recommendedName>
</protein>
<dbReference type="Pfam" id="PF01844">
    <property type="entry name" value="HNH"/>
    <property type="match status" value="1"/>
</dbReference>
<evidence type="ECO:0000259" key="1">
    <source>
        <dbReference type="SMART" id="SM00507"/>
    </source>
</evidence>
<dbReference type="Gene3D" id="2.30.280.10">
    <property type="entry name" value="SRA-YDG"/>
    <property type="match status" value="1"/>
</dbReference>
<dbReference type="InterPro" id="IPR036987">
    <property type="entry name" value="SRA-YDG_sf"/>
</dbReference>
<evidence type="ECO:0000313" key="3">
    <source>
        <dbReference type="Proteomes" id="UP001501476"/>
    </source>
</evidence>
<accession>A0ABP3DJH0</accession>
<reference evidence="3" key="1">
    <citation type="journal article" date="2019" name="Int. J. Syst. Evol. Microbiol.">
        <title>The Global Catalogue of Microorganisms (GCM) 10K type strain sequencing project: providing services to taxonomists for standard genome sequencing and annotation.</title>
        <authorList>
            <consortium name="The Broad Institute Genomics Platform"/>
            <consortium name="The Broad Institute Genome Sequencing Center for Infectious Disease"/>
            <person name="Wu L."/>
            <person name="Ma J."/>
        </authorList>
    </citation>
    <scope>NUCLEOTIDE SEQUENCE [LARGE SCALE GENOMIC DNA]</scope>
    <source>
        <strain evidence="3">JCM 6886</strain>
    </source>
</reference>
<dbReference type="SMART" id="SM00507">
    <property type="entry name" value="HNHc"/>
    <property type="match status" value="1"/>
</dbReference>
<feature type="domain" description="HNH nuclease" evidence="1">
    <location>
        <begin position="176"/>
        <end position="227"/>
    </location>
</feature>
<gene>
    <name evidence="2" type="ORF">GCM10008964_24560</name>
</gene>
<organism evidence="2 3">
    <name type="scientific">Methylophaga marina</name>
    <dbReference type="NCBI Taxonomy" id="45495"/>
    <lineage>
        <taxon>Bacteria</taxon>
        <taxon>Pseudomonadati</taxon>
        <taxon>Pseudomonadota</taxon>
        <taxon>Gammaproteobacteria</taxon>
        <taxon>Thiotrichales</taxon>
        <taxon>Piscirickettsiaceae</taxon>
        <taxon>Methylophaga</taxon>
    </lineage>
</organism>
<sequence length="234" mass="26585">MAAENEIISYFEMCRREGSSLQRGMNFRIHGGHSVFLMSVQTNAPYQDAVLDDGAVLIYEGHDHSRTPEVPMPKLVDHPEFLPSGNLTENGKFHRAAQAFKAGTKAPDLIRVYEKLRKGIWGYNGLFHLTDSWREDDGNREVFKFRLEAIEELQDSSAPVDTEFKDSKHRRIIPTHVKLEVWKRDGGKCTMCGSTDELHFDHILPYSKGGTSLKAENIQLLCASHNLQKSDKIE</sequence>
<keyword evidence="3" id="KW-1185">Reference proteome</keyword>
<comment type="caution">
    <text evidence="2">The sequence shown here is derived from an EMBL/GenBank/DDBJ whole genome shotgun (WGS) entry which is preliminary data.</text>
</comment>
<name>A0ABP3DJH0_9GAMM</name>
<dbReference type="Proteomes" id="UP001501476">
    <property type="component" value="Unassembled WGS sequence"/>
</dbReference>
<dbReference type="InterPro" id="IPR003615">
    <property type="entry name" value="HNH_nuc"/>
</dbReference>
<dbReference type="InterPro" id="IPR002711">
    <property type="entry name" value="HNH"/>
</dbReference>
<proteinExistence type="predicted"/>
<dbReference type="Gene3D" id="1.10.30.50">
    <property type="match status" value="1"/>
</dbReference>